<feature type="domain" description="Integrase catalytic" evidence="2">
    <location>
        <begin position="951"/>
        <end position="1105"/>
    </location>
</feature>
<dbReference type="GO" id="GO:0015074">
    <property type="term" value="P:DNA integration"/>
    <property type="evidence" value="ECO:0007669"/>
    <property type="project" value="InterPro"/>
</dbReference>
<dbReference type="InterPro" id="IPR041577">
    <property type="entry name" value="RT_RNaseH_2"/>
</dbReference>
<dbReference type="SUPFAM" id="SSF56672">
    <property type="entry name" value="DNA/RNA polymerases"/>
    <property type="match status" value="1"/>
</dbReference>
<reference evidence="5 6" key="1">
    <citation type="submission" date="2019-08" db="EMBL/GenBank/DDBJ databases">
        <title>Draft genome sequences of two oriental melons (Cucumis melo L. var makuwa).</title>
        <authorList>
            <person name="Kwon S.-Y."/>
        </authorList>
    </citation>
    <scope>NUCLEOTIDE SEQUENCE [LARGE SCALE GENOMIC DNA]</scope>
    <source>
        <strain evidence="6">cv. Chang Bougi</strain>
        <strain evidence="5">cv. SW 3</strain>
        <tissue evidence="3">Leaf</tissue>
    </source>
</reference>
<dbReference type="InterPro" id="IPR002156">
    <property type="entry name" value="RNaseH_domain"/>
</dbReference>
<gene>
    <name evidence="4" type="ORF">E5676_scaffold409G001320</name>
    <name evidence="3" type="ORF">E6C27_scaffold216G001170</name>
</gene>
<evidence type="ECO:0000313" key="4">
    <source>
        <dbReference type="EMBL" id="TYK04515.1"/>
    </source>
</evidence>
<organism evidence="3 5">
    <name type="scientific">Cucumis melo var. makuwa</name>
    <name type="common">Oriental melon</name>
    <dbReference type="NCBI Taxonomy" id="1194695"/>
    <lineage>
        <taxon>Eukaryota</taxon>
        <taxon>Viridiplantae</taxon>
        <taxon>Streptophyta</taxon>
        <taxon>Embryophyta</taxon>
        <taxon>Tracheophyta</taxon>
        <taxon>Spermatophyta</taxon>
        <taxon>Magnoliopsida</taxon>
        <taxon>eudicotyledons</taxon>
        <taxon>Gunneridae</taxon>
        <taxon>Pentapetalae</taxon>
        <taxon>rosids</taxon>
        <taxon>fabids</taxon>
        <taxon>Cucurbitales</taxon>
        <taxon>Cucurbitaceae</taxon>
        <taxon>Benincaseae</taxon>
        <taxon>Cucumis</taxon>
    </lineage>
</organism>
<dbReference type="PANTHER" id="PTHR37984">
    <property type="entry name" value="PROTEIN CBG26694"/>
    <property type="match status" value="1"/>
</dbReference>
<keyword evidence="1" id="KW-0511">Multifunctional enzyme</keyword>
<dbReference type="Gene3D" id="3.30.420.10">
    <property type="entry name" value="Ribonuclease H-like superfamily/Ribonuclease H"/>
    <property type="match status" value="2"/>
</dbReference>
<evidence type="ECO:0000313" key="5">
    <source>
        <dbReference type="Proteomes" id="UP000321393"/>
    </source>
</evidence>
<dbReference type="PANTHER" id="PTHR37984:SF5">
    <property type="entry name" value="PROTEIN NYNRIN-LIKE"/>
    <property type="match status" value="1"/>
</dbReference>
<dbReference type="Pfam" id="PF00078">
    <property type="entry name" value="RVT_1"/>
    <property type="match status" value="1"/>
</dbReference>
<dbReference type="InterPro" id="IPR036397">
    <property type="entry name" value="RNaseH_sf"/>
</dbReference>
<dbReference type="InterPro" id="IPR050951">
    <property type="entry name" value="Retrovirus_Pol_polyprotein"/>
</dbReference>
<dbReference type="GO" id="GO:0003676">
    <property type="term" value="F:nucleic acid binding"/>
    <property type="evidence" value="ECO:0007669"/>
    <property type="project" value="InterPro"/>
</dbReference>
<name>A0A5A7TTQ5_CUCMM</name>
<accession>A0A5A7TTQ5</accession>
<dbReference type="Proteomes" id="UP000321393">
    <property type="component" value="Unassembled WGS sequence"/>
</dbReference>
<dbReference type="Pfam" id="PF17919">
    <property type="entry name" value="RT_RNaseH_2"/>
    <property type="match status" value="1"/>
</dbReference>
<dbReference type="AlphaFoldDB" id="A0A5A7TTQ5"/>
<protein>
    <recommendedName>
        <fullName evidence="2">Integrase catalytic domain-containing protein</fullName>
    </recommendedName>
</protein>
<dbReference type="GO" id="GO:0004523">
    <property type="term" value="F:RNA-DNA hybrid ribonuclease activity"/>
    <property type="evidence" value="ECO:0007669"/>
    <property type="project" value="InterPro"/>
</dbReference>
<dbReference type="InterPro" id="IPR001584">
    <property type="entry name" value="Integrase_cat-core"/>
</dbReference>
<evidence type="ECO:0000256" key="1">
    <source>
        <dbReference type="ARBA" id="ARBA00023268"/>
    </source>
</evidence>
<comment type="caution">
    <text evidence="3">The sequence shown here is derived from an EMBL/GenBank/DDBJ whole genome shotgun (WGS) entry which is preliminary data.</text>
</comment>
<dbReference type="InterPro" id="IPR043502">
    <property type="entry name" value="DNA/RNA_pol_sf"/>
</dbReference>
<dbReference type="EMBL" id="SSTE01013607">
    <property type="protein sequence ID" value="KAA0046822.1"/>
    <property type="molecule type" value="Genomic_DNA"/>
</dbReference>
<evidence type="ECO:0000259" key="2">
    <source>
        <dbReference type="PROSITE" id="PS50994"/>
    </source>
</evidence>
<sequence length="1105" mass="126339">MFEKPDGKKHLDIKGKFHRAAYQDRERRSEKIEKNELEAYLPERRTVEGFDPKTYKLKAKAGYDFTTRTELKNVKIFDERPKFSPTQKKLQKQGYSIPNSRAGIGYQSFEPVRITAKGKAKVANTCHITRLSTSIVKDSNQVSTCNSTGLSTFQRLNTNAKKVQSIISPIPTTRKSAFKRLSVSVTRGQKKASISVLNKSCLVTGDKKICSAVPSRMKRKMFVSVNTEGSLKVKRHNVVFTRPEDNEPEDEGINLNSCHVTIEETSNHDIFEEDAEAVPLSFEDGGQSTINELKEVNLGTKEEPRPTFISTQLSDNDENEYVNLLKAYKDVFAWSYKEMPGLDPQVAVHRLAIKPEHRPVKQTQRQFRPELISQIKEEVNKLIEAEFICEVKYPTWIANIIPVRKKNGQLRVCVDFRDLNNACPKDDFPLPIMEIMIDATAGHEALSFVDGSSGYNQIRMALDDEEKTTFRTPKGIYCYKVMPFGLKNAGATYQRAMQMIFDDMLHKHIECYVDNLVVKSKKKCDHLKYLKLVLDCLIKYQLRMNPLKCAFGVTSGKFLGFIVRHRGIERLMRKDAVFDWDQSCQNAFDSIKKYLLNPPILSAPAVGKPLILYIAAQETPLGVLLAQENDKDKECALYYLSRTLTGAELNYSPIEKMCLVLFFAIDKLRHYMQAFTIHLVAKADPVKYILSRPVISGCLAKWAIILQQYDIVYIPQKAVKGQALADFLADHPVPSNWKLCDDLLDEEVLFVESMEPWIMLFDGATRRSGAGVDIVFISPEKHMLPYSSHSYEVKHQDLKPYFSYARRLMDRFDSIILEHIPRSENKKTDALANLATALTVSKDIPINISLCQKWIVPSIESQYEEADVISVYAIDEEDWRQPIIDYLKHGKLLTDPQHRAEIRRRAARFIYYKDTLYRRSYEGLLLRCLGKEESTKALEEAHSAEPLHPTIASWPFEAWGLDLVGPITPKSSAGHSYILAGTNYFSKWAEVVPLREAKKENIVNFVQTHIIYRYGIPHRIVTDNGRQFANTLMDKLCEKFNFKQYKPYMYNAAANGLTEAFNKTLCSVTPHSLRMAIQEGLTTEDNARLRLQELEALDEKRLEAQ</sequence>
<evidence type="ECO:0000313" key="6">
    <source>
        <dbReference type="Proteomes" id="UP000321947"/>
    </source>
</evidence>
<dbReference type="CDD" id="cd01647">
    <property type="entry name" value="RT_LTR"/>
    <property type="match status" value="1"/>
</dbReference>
<dbReference type="Pfam" id="PF13456">
    <property type="entry name" value="RVT_3"/>
    <property type="match status" value="1"/>
</dbReference>
<dbReference type="Proteomes" id="UP000321947">
    <property type="component" value="Unassembled WGS sequence"/>
</dbReference>
<evidence type="ECO:0000313" key="3">
    <source>
        <dbReference type="EMBL" id="KAA0046822.1"/>
    </source>
</evidence>
<proteinExistence type="predicted"/>
<dbReference type="InterPro" id="IPR012337">
    <property type="entry name" value="RNaseH-like_sf"/>
</dbReference>
<dbReference type="EMBL" id="SSTD01014204">
    <property type="protein sequence ID" value="TYK04515.1"/>
    <property type="molecule type" value="Genomic_DNA"/>
</dbReference>
<dbReference type="Gene3D" id="3.10.10.10">
    <property type="entry name" value="HIV Type 1 Reverse Transcriptase, subunit A, domain 1"/>
    <property type="match status" value="1"/>
</dbReference>
<dbReference type="PROSITE" id="PS50994">
    <property type="entry name" value="INTEGRASE"/>
    <property type="match status" value="1"/>
</dbReference>
<dbReference type="InterPro" id="IPR043128">
    <property type="entry name" value="Rev_trsase/Diguanyl_cyclase"/>
</dbReference>
<dbReference type="InterPro" id="IPR000477">
    <property type="entry name" value="RT_dom"/>
</dbReference>
<dbReference type="SUPFAM" id="SSF53098">
    <property type="entry name" value="Ribonuclease H-like"/>
    <property type="match status" value="1"/>
</dbReference>
<dbReference type="Gene3D" id="3.30.70.270">
    <property type="match status" value="2"/>
</dbReference>